<dbReference type="PANTHER" id="PTHR45947">
    <property type="entry name" value="SULFOQUINOVOSYL TRANSFERASE SQD2"/>
    <property type="match status" value="1"/>
</dbReference>
<feature type="compositionally biased region" description="Gly residues" evidence="1">
    <location>
        <begin position="396"/>
        <end position="407"/>
    </location>
</feature>
<evidence type="ECO:0000259" key="2">
    <source>
        <dbReference type="Pfam" id="PF13439"/>
    </source>
</evidence>
<dbReference type="InterPro" id="IPR017522">
    <property type="entry name" value="Sugar_tfrase_PEP-CTERM_Stp2"/>
</dbReference>
<keyword evidence="4" id="KW-1185">Reference proteome</keyword>
<dbReference type="PANTHER" id="PTHR45947:SF3">
    <property type="entry name" value="SULFOQUINOVOSYL TRANSFERASE SQD2"/>
    <property type="match status" value="1"/>
</dbReference>
<accession>A0ABY6B057</accession>
<dbReference type="InterPro" id="IPR028098">
    <property type="entry name" value="Glyco_trans_4-like_N"/>
</dbReference>
<dbReference type="SUPFAM" id="SSF53756">
    <property type="entry name" value="UDP-Glycosyltransferase/glycogen phosphorylase"/>
    <property type="match status" value="1"/>
</dbReference>
<dbReference type="Pfam" id="PF13439">
    <property type="entry name" value="Glyco_transf_4"/>
    <property type="match status" value="1"/>
</dbReference>
<feature type="region of interest" description="Disordered" evidence="1">
    <location>
        <begin position="396"/>
        <end position="415"/>
    </location>
</feature>
<proteinExistence type="predicted"/>
<reference evidence="3" key="1">
    <citation type="submission" date="2022-10" db="EMBL/GenBank/DDBJ databases">
        <title>Characterization and whole genome sequencing of a new Roseateles species, isolated from fresh water.</title>
        <authorList>
            <person name="Guliayeva D.Y."/>
            <person name="Akhremchuk A.E."/>
            <person name="Sikolenko M.A."/>
            <person name="Valentovich L.N."/>
            <person name="Sidarenka A.V."/>
        </authorList>
    </citation>
    <scope>NUCLEOTIDE SEQUENCE</scope>
    <source>
        <strain evidence="3">BIM B-1768</strain>
    </source>
</reference>
<feature type="domain" description="Glycosyltransferase subfamily 4-like N-terminal" evidence="2">
    <location>
        <begin position="31"/>
        <end position="190"/>
    </location>
</feature>
<dbReference type="RefSeq" id="WP_261756450.1">
    <property type="nucleotide sequence ID" value="NZ_CP104562.2"/>
</dbReference>
<protein>
    <submittedName>
        <fullName evidence="3">TIGR03088 family PEP-CTERM/XrtA system glycosyltransferase</fullName>
    </submittedName>
</protein>
<sequence>MTADLSMAQAQTGRGDRRPLVLHVMYRFDTGGLENGVVNLINHMPADRYRHAILALTEITDFRQRLQRDDVSFHALHKPPGQGFWLYPTLYRLFRELRPAVVHSRNLAALEVQLPAWLARVPVRIHGEHGRDVGDLDGRNRAYQRVRRFYKPFVSHYIALSRDLGEYLTGPVGVAPARVSQFVNGVDTQRFQREAGDASARQIPGCPFDPQQHWLIGTVGRMAPVKDQLMLTQAFVAMLSAAPELRARARLVMIGEGPLRAQCQALLDQAGLSELAWLPGERSDVPAVMRGLHVFALPSMAEGISNTILEAMASGLPVVATEVGGNADLVSAQISGLLVPAGEPGPMATALLRLTREPALAASMGEAGRQRVERDFSMRAMVARYQGLYDRLLGREGGAGRTGGTAGTGQSSQPG</sequence>
<dbReference type="Proteomes" id="UP001064933">
    <property type="component" value="Chromosome"/>
</dbReference>
<evidence type="ECO:0000313" key="4">
    <source>
        <dbReference type="Proteomes" id="UP001064933"/>
    </source>
</evidence>
<dbReference type="NCBIfam" id="TIGR03088">
    <property type="entry name" value="stp2"/>
    <property type="match status" value="1"/>
</dbReference>
<evidence type="ECO:0000313" key="3">
    <source>
        <dbReference type="EMBL" id="UXH76715.1"/>
    </source>
</evidence>
<dbReference type="Pfam" id="PF13692">
    <property type="entry name" value="Glyco_trans_1_4"/>
    <property type="match status" value="1"/>
</dbReference>
<name>A0ABY6B057_9BURK</name>
<dbReference type="InterPro" id="IPR050194">
    <property type="entry name" value="Glycosyltransferase_grp1"/>
</dbReference>
<evidence type="ECO:0000256" key="1">
    <source>
        <dbReference type="SAM" id="MobiDB-lite"/>
    </source>
</evidence>
<dbReference type="Gene3D" id="3.40.50.2000">
    <property type="entry name" value="Glycogen Phosphorylase B"/>
    <property type="match status" value="2"/>
</dbReference>
<dbReference type="EMBL" id="CP104562">
    <property type="protein sequence ID" value="UXH76715.1"/>
    <property type="molecule type" value="Genomic_DNA"/>
</dbReference>
<organism evidence="3 4">
    <name type="scientific">Roseateles amylovorans</name>
    <dbReference type="NCBI Taxonomy" id="2978473"/>
    <lineage>
        <taxon>Bacteria</taxon>
        <taxon>Pseudomonadati</taxon>
        <taxon>Pseudomonadota</taxon>
        <taxon>Betaproteobacteria</taxon>
        <taxon>Burkholderiales</taxon>
        <taxon>Sphaerotilaceae</taxon>
        <taxon>Roseateles</taxon>
    </lineage>
</organism>
<gene>
    <name evidence="3" type="ORF">N4261_16935</name>
</gene>